<dbReference type="PROSITE" id="PS50893">
    <property type="entry name" value="ABC_TRANSPORTER_2"/>
    <property type="match status" value="2"/>
</dbReference>
<feature type="transmembrane region" description="Helical" evidence="14">
    <location>
        <begin position="794"/>
        <end position="817"/>
    </location>
</feature>
<dbReference type="GO" id="GO:0016887">
    <property type="term" value="F:ATP hydrolysis activity"/>
    <property type="evidence" value="ECO:0007669"/>
    <property type="project" value="InterPro"/>
</dbReference>
<dbReference type="SUPFAM" id="SSF52540">
    <property type="entry name" value="P-loop containing nucleoside triphosphate hydrolases"/>
    <property type="match status" value="2"/>
</dbReference>
<feature type="transmembrane region" description="Helical" evidence="14">
    <location>
        <begin position="261"/>
        <end position="281"/>
    </location>
</feature>
<evidence type="ECO:0000256" key="7">
    <source>
        <dbReference type="ARBA" id="ARBA00022741"/>
    </source>
</evidence>
<evidence type="ECO:0000256" key="12">
    <source>
        <dbReference type="ARBA" id="ARBA00023180"/>
    </source>
</evidence>
<accession>A0AAE0RVU7</accession>
<keyword evidence="5 14" id="KW-0812">Transmembrane</keyword>
<dbReference type="Proteomes" id="UP001195483">
    <property type="component" value="Unassembled WGS sequence"/>
</dbReference>
<feature type="transmembrane region" description="Helical" evidence="14">
    <location>
        <begin position="873"/>
        <end position="893"/>
    </location>
</feature>
<feature type="domain" description="ABC transmembrane type-1" evidence="16">
    <location>
        <begin position="93"/>
        <end position="405"/>
    </location>
</feature>
<evidence type="ECO:0000256" key="8">
    <source>
        <dbReference type="ARBA" id="ARBA00022840"/>
    </source>
</evidence>
<dbReference type="SUPFAM" id="SSF90123">
    <property type="entry name" value="ABC transporter transmembrane region"/>
    <property type="match status" value="2"/>
</dbReference>
<feature type="transmembrane region" description="Helical" evidence="14">
    <location>
        <begin position="749"/>
        <end position="774"/>
    </location>
</feature>
<evidence type="ECO:0000256" key="2">
    <source>
        <dbReference type="ARBA" id="ARBA00007577"/>
    </source>
</evidence>
<evidence type="ECO:0000256" key="11">
    <source>
        <dbReference type="ARBA" id="ARBA00023136"/>
    </source>
</evidence>
<organism evidence="17 18">
    <name type="scientific">Potamilus streckersoni</name>
    <dbReference type="NCBI Taxonomy" id="2493646"/>
    <lineage>
        <taxon>Eukaryota</taxon>
        <taxon>Metazoa</taxon>
        <taxon>Spiralia</taxon>
        <taxon>Lophotrochozoa</taxon>
        <taxon>Mollusca</taxon>
        <taxon>Bivalvia</taxon>
        <taxon>Autobranchia</taxon>
        <taxon>Heteroconchia</taxon>
        <taxon>Palaeoheterodonta</taxon>
        <taxon>Unionida</taxon>
        <taxon>Unionoidea</taxon>
        <taxon>Unionidae</taxon>
        <taxon>Ambleminae</taxon>
        <taxon>Lampsilini</taxon>
        <taxon>Potamilus</taxon>
    </lineage>
</organism>
<dbReference type="InterPro" id="IPR003593">
    <property type="entry name" value="AAA+_ATPase"/>
</dbReference>
<dbReference type="CDD" id="cd18578">
    <property type="entry name" value="ABC_6TM_Pgp_ABCB1_D2_like"/>
    <property type="match status" value="1"/>
</dbReference>
<dbReference type="EC" id="7.6.2.2" evidence="3"/>
<dbReference type="CDD" id="cd03249">
    <property type="entry name" value="ABC_MTABC3_MDL1_MDL2"/>
    <property type="match status" value="2"/>
</dbReference>
<feature type="transmembrane region" description="Helical" evidence="14">
    <location>
        <begin position="161"/>
        <end position="184"/>
    </location>
</feature>
<evidence type="ECO:0000256" key="3">
    <source>
        <dbReference type="ARBA" id="ARBA00012191"/>
    </source>
</evidence>
<dbReference type="InterPro" id="IPR003439">
    <property type="entry name" value="ABC_transporter-like_ATP-bd"/>
</dbReference>
<gene>
    <name evidence="17" type="ORF">CHS0354_002696</name>
</gene>
<dbReference type="FunFam" id="3.40.50.300:FF:000302">
    <property type="entry name" value="ATP-binding cassette subfamily B member 5"/>
    <property type="match status" value="1"/>
</dbReference>
<feature type="transmembrane region" description="Helical" evidence="14">
    <location>
        <begin position="976"/>
        <end position="1004"/>
    </location>
</feature>
<evidence type="ECO:0000259" key="16">
    <source>
        <dbReference type="PROSITE" id="PS50929"/>
    </source>
</evidence>
<dbReference type="CDD" id="cd18577">
    <property type="entry name" value="ABC_6TM_Pgp_ABCB1_D1_like"/>
    <property type="match status" value="1"/>
</dbReference>
<comment type="subcellular location">
    <subcellularLocation>
        <location evidence="1">Membrane</location>
        <topology evidence="1">Multi-pass membrane protein</topology>
    </subcellularLocation>
</comment>
<evidence type="ECO:0000256" key="1">
    <source>
        <dbReference type="ARBA" id="ARBA00004141"/>
    </source>
</evidence>
<dbReference type="GO" id="GO:0005524">
    <property type="term" value="F:ATP binding"/>
    <property type="evidence" value="ECO:0007669"/>
    <property type="project" value="UniProtKB-KW"/>
</dbReference>
<evidence type="ECO:0000313" key="17">
    <source>
        <dbReference type="EMBL" id="KAK3580598.1"/>
    </source>
</evidence>
<dbReference type="SMART" id="SM00382">
    <property type="entry name" value="AAA"/>
    <property type="match status" value="2"/>
</dbReference>
<dbReference type="GO" id="GO:0090374">
    <property type="term" value="P:oligopeptide export from mitochondrion"/>
    <property type="evidence" value="ECO:0007669"/>
    <property type="project" value="TreeGrafter"/>
</dbReference>
<dbReference type="FunFam" id="3.40.50.300:FF:000479">
    <property type="entry name" value="Multidrug resistance protein 1A"/>
    <property type="match status" value="1"/>
</dbReference>
<evidence type="ECO:0000256" key="6">
    <source>
        <dbReference type="ARBA" id="ARBA00022737"/>
    </source>
</evidence>
<dbReference type="FunFam" id="1.20.1560.10:FF:000009">
    <property type="entry name" value="ABC transporter B family member 1"/>
    <property type="match status" value="1"/>
</dbReference>
<dbReference type="PANTHER" id="PTHR43394">
    <property type="entry name" value="ATP-DEPENDENT PERMEASE MDL1, MITOCHONDRIAL"/>
    <property type="match status" value="1"/>
</dbReference>
<dbReference type="InterPro" id="IPR039421">
    <property type="entry name" value="Type_1_exporter"/>
</dbReference>
<dbReference type="Pfam" id="PF00664">
    <property type="entry name" value="ABC_membrane"/>
    <property type="match status" value="2"/>
</dbReference>
<keyword evidence="12" id="KW-0325">Glycoprotein</keyword>
<keyword evidence="9" id="KW-1278">Translocase</keyword>
<protein>
    <recommendedName>
        <fullName evidence="3">ABC-type xenobiotic transporter</fullName>
        <ecNumber evidence="3">7.6.2.2</ecNumber>
    </recommendedName>
</protein>
<dbReference type="GO" id="GO:0015421">
    <property type="term" value="F:ABC-type oligopeptide transporter activity"/>
    <property type="evidence" value="ECO:0007669"/>
    <property type="project" value="TreeGrafter"/>
</dbReference>
<evidence type="ECO:0000256" key="14">
    <source>
        <dbReference type="SAM" id="Phobius"/>
    </source>
</evidence>
<dbReference type="PANTHER" id="PTHR43394:SF27">
    <property type="entry name" value="ATP-DEPENDENT TRANSLOCASE ABCB1-LIKE"/>
    <property type="match status" value="1"/>
</dbReference>
<keyword evidence="4" id="KW-0813">Transport</keyword>
<keyword evidence="7" id="KW-0547">Nucleotide-binding</keyword>
<keyword evidence="6" id="KW-0677">Repeat</keyword>
<dbReference type="Gene3D" id="1.20.1560.10">
    <property type="entry name" value="ABC transporter type 1, transmembrane domain"/>
    <property type="match status" value="1"/>
</dbReference>
<sequence length="1317" mass="146031">MMELDLLNQSNGVSVIPEKTLNGSCHKADWSQINEHANVWMKEKKENEIELTSTEVKIVDKKPKEKNKEARPVVGLFQLFRYADKMDVVFLTFGMIFTVGTGIAFPVGLIVYGDVATGYIFNDIYKSWFANNSANTSNIPQFPYGDKYKDIFDFVLSYNYTLYYCMIGVGTLVCAYLEFVFWNISAERQMNRIRKLFYQSIMRQEIGWFDTHKAGELGNLFTQDMQNLASGIGDKTALCFQWIAAWLSCYIIALVKGWNLTLATMSVFPLMGMVAALSMRWMKNMTLEELKAYSSAGAVAEEVFSAIRTVTAFIGQEKECQKFEHRLSKAHSLATRKGLVFGLSTGAFSFFIFSALAIAFWYGTELIINKEAGFEPGNIITILYAVIIGTTFLAQAFSAVDTISAARAAATRVFEIIERDSDIDVTAEKGYTPETVSGNIELKDIHFHYPSRRDVQVLKGLSLRVDVGKTVALVGSSGSGKSTVVQLMQRFYNPQQGQVLLDGRAIKDLNLKWLREQIGVVSQEPVLFATTIRENIRYGRMDVTDDEIEGAAKKANAHEFISMFPKGYDTLVGDRGAQMSGGQKQRIAIARALIRNPKILLLDEATSALDNESEAIVQNAIEKAQIGRTTIVIAHRLSTILNADSIYVLVNGQVVEQGTHTELMQKEGAYHGLIKHQEVQHVSEEVKVSEELEHAITDSPARNVGFSNPVKEQPLSQKSHKTVSEDKMEKETLPEFSMKRILHLSAPEWYLLVMGCITAVIAGAMPPSFSFLFSEFLGVLSGESDLQMRESTKILVAITMGIAAFNAVLRVLLLTFFTNAGANLTRRLRAMTFRAILRQDIAFFDDPNNSVAHLSTRLSNDCTMVQGATGFKMCILIESASTITTALAIAFFYSWKLTLVILSFMPVMIAVGTIQGRLINRLSKSDKRLVEEAGQIFFQSIDNMRTVVSLTIEEMFLLKYSKIIDFVQSEGIKRSFAAGILFAMSNGIVFFAYATAVTYAAYLIQNDDLAFKYAVRVFSVIIFGGWSIGNNSSNAQDFSKAKLATTRLFAIMDRVSPIDSASNDDKTCESFSGAIEFKNVSFHYQTRPDANVLNDISFVVQPGVTLALAGSSGCGKSTTVSLIERFYDPVNGQVLADGNDLKSLNLNWLRSQISVVSQEPTLFNSSIRENIAYGDNSRIVTIEEIIQAARSANIHNFISSLPLGYETNVGAKGTQLSGGQKQRIAIARALIRNPKILLLDEATSALDSESETVVQEALNKARVGRTCIVIAHRLSTIQNADKIAIIHKGAVVELGNHAELMARKGAYYRLQNAQQRR</sequence>
<evidence type="ECO:0000256" key="9">
    <source>
        <dbReference type="ARBA" id="ARBA00022967"/>
    </source>
</evidence>
<feature type="transmembrane region" description="Helical" evidence="14">
    <location>
        <begin position="899"/>
        <end position="919"/>
    </location>
</feature>
<dbReference type="Pfam" id="PF00005">
    <property type="entry name" value="ABC_tran"/>
    <property type="match status" value="2"/>
</dbReference>
<keyword evidence="10 14" id="KW-1133">Transmembrane helix</keyword>
<dbReference type="GO" id="GO:0008559">
    <property type="term" value="F:ABC-type xenobiotic transporter activity"/>
    <property type="evidence" value="ECO:0007669"/>
    <property type="project" value="UniProtKB-EC"/>
</dbReference>
<dbReference type="FunFam" id="1.20.1560.10:FF:000018">
    <property type="entry name" value="ATP-binding cassette subfamily B member 11"/>
    <property type="match status" value="1"/>
</dbReference>
<evidence type="ECO:0000256" key="13">
    <source>
        <dbReference type="SAM" id="MobiDB-lite"/>
    </source>
</evidence>
<dbReference type="InterPro" id="IPR027417">
    <property type="entry name" value="P-loop_NTPase"/>
</dbReference>
<evidence type="ECO:0000256" key="5">
    <source>
        <dbReference type="ARBA" id="ARBA00022692"/>
    </source>
</evidence>
<dbReference type="PROSITE" id="PS00211">
    <property type="entry name" value="ABC_TRANSPORTER_1"/>
    <property type="match status" value="2"/>
</dbReference>
<feature type="domain" description="ABC transmembrane type-1" evidence="16">
    <location>
        <begin position="753"/>
        <end position="1040"/>
    </location>
</feature>
<feature type="transmembrane region" description="Helical" evidence="14">
    <location>
        <begin position="382"/>
        <end position="400"/>
    </location>
</feature>
<evidence type="ECO:0000256" key="10">
    <source>
        <dbReference type="ARBA" id="ARBA00022989"/>
    </source>
</evidence>
<evidence type="ECO:0000259" key="15">
    <source>
        <dbReference type="PROSITE" id="PS50893"/>
    </source>
</evidence>
<dbReference type="InterPro" id="IPR017871">
    <property type="entry name" value="ABC_transporter-like_CS"/>
</dbReference>
<feature type="transmembrane region" description="Helical" evidence="14">
    <location>
        <begin position="1010"/>
        <end position="1029"/>
    </location>
</feature>
<comment type="caution">
    <text evidence="17">The sequence shown here is derived from an EMBL/GenBank/DDBJ whole genome shotgun (WGS) entry which is preliminary data.</text>
</comment>
<comment type="similarity">
    <text evidence="2">Belongs to the ABC transporter superfamily. ABCB family. Multidrug resistance exporter (TC 3.A.1.201) subfamily.</text>
</comment>
<dbReference type="Gene3D" id="3.40.50.300">
    <property type="entry name" value="P-loop containing nucleotide triphosphate hydrolases"/>
    <property type="match status" value="2"/>
</dbReference>
<keyword evidence="18" id="KW-1185">Reference proteome</keyword>
<dbReference type="InterPro" id="IPR036640">
    <property type="entry name" value="ABC1_TM_sf"/>
</dbReference>
<reference evidence="17" key="1">
    <citation type="journal article" date="2021" name="Genome Biol. Evol.">
        <title>A High-Quality Reference Genome for a Parasitic Bivalve with Doubly Uniparental Inheritance (Bivalvia: Unionida).</title>
        <authorList>
            <person name="Smith C.H."/>
        </authorList>
    </citation>
    <scope>NUCLEOTIDE SEQUENCE</scope>
    <source>
        <strain evidence="17">CHS0354</strain>
    </source>
</reference>
<keyword evidence="8" id="KW-0067">ATP-binding</keyword>
<reference evidence="17" key="3">
    <citation type="submission" date="2023-05" db="EMBL/GenBank/DDBJ databases">
        <authorList>
            <person name="Smith C.H."/>
        </authorList>
    </citation>
    <scope>NUCLEOTIDE SEQUENCE</scope>
    <source>
        <strain evidence="17">CHS0354</strain>
        <tissue evidence="17">Mantle</tissue>
    </source>
</reference>
<feature type="region of interest" description="Disordered" evidence="13">
    <location>
        <begin position="702"/>
        <end position="728"/>
    </location>
</feature>
<evidence type="ECO:0000313" key="18">
    <source>
        <dbReference type="Proteomes" id="UP001195483"/>
    </source>
</evidence>
<proteinExistence type="inferred from homology"/>
<dbReference type="GO" id="GO:0005743">
    <property type="term" value="C:mitochondrial inner membrane"/>
    <property type="evidence" value="ECO:0007669"/>
    <property type="project" value="TreeGrafter"/>
</dbReference>
<dbReference type="InterPro" id="IPR011527">
    <property type="entry name" value="ABC1_TM_dom"/>
</dbReference>
<keyword evidence="11 14" id="KW-0472">Membrane</keyword>
<feature type="transmembrane region" description="Helical" evidence="14">
    <location>
        <begin position="88"/>
        <end position="112"/>
    </location>
</feature>
<dbReference type="EMBL" id="JAEAOA010000217">
    <property type="protein sequence ID" value="KAK3580598.1"/>
    <property type="molecule type" value="Genomic_DNA"/>
</dbReference>
<reference evidence="17" key="2">
    <citation type="journal article" date="2021" name="Genome Biol. Evol.">
        <title>Developing a high-quality reference genome for a parasitic bivalve with doubly uniparental inheritance (Bivalvia: Unionida).</title>
        <authorList>
            <person name="Smith C.H."/>
        </authorList>
    </citation>
    <scope>NUCLEOTIDE SEQUENCE</scope>
    <source>
        <strain evidence="17">CHS0354</strain>
        <tissue evidence="17">Mantle</tissue>
    </source>
</reference>
<feature type="domain" description="ABC transporter" evidence="15">
    <location>
        <begin position="1075"/>
        <end position="1313"/>
    </location>
</feature>
<feature type="transmembrane region" description="Helical" evidence="14">
    <location>
        <begin position="339"/>
        <end position="362"/>
    </location>
</feature>
<feature type="domain" description="ABC transporter" evidence="15">
    <location>
        <begin position="440"/>
        <end position="676"/>
    </location>
</feature>
<evidence type="ECO:0000256" key="4">
    <source>
        <dbReference type="ARBA" id="ARBA00022448"/>
    </source>
</evidence>
<dbReference type="PROSITE" id="PS50929">
    <property type="entry name" value="ABC_TM1F"/>
    <property type="match status" value="2"/>
</dbReference>
<name>A0AAE0RVU7_9BIVA</name>
<feature type="transmembrane region" description="Helical" evidence="14">
    <location>
        <begin position="237"/>
        <end position="255"/>
    </location>
</feature>